<gene>
    <name evidence="11" type="ORF">Bccel_3326</name>
</gene>
<evidence type="ECO:0000313" key="12">
    <source>
        <dbReference type="Proteomes" id="UP000036923"/>
    </source>
</evidence>
<evidence type="ECO:0000256" key="1">
    <source>
        <dbReference type="ARBA" id="ARBA00008798"/>
    </source>
</evidence>
<protein>
    <submittedName>
        <fullName evidence="11">RNA polymerase, sigma 54 subunit, RpoN</fullName>
    </submittedName>
</protein>
<dbReference type="Pfam" id="PF04552">
    <property type="entry name" value="Sigma54_DBD"/>
    <property type="match status" value="1"/>
</dbReference>
<dbReference type="EMBL" id="LGTC01000001">
    <property type="protein sequence ID" value="KNY28055.1"/>
    <property type="molecule type" value="Genomic_DNA"/>
</dbReference>
<dbReference type="GO" id="GO:0006352">
    <property type="term" value="P:DNA-templated transcription initiation"/>
    <property type="evidence" value="ECO:0007669"/>
    <property type="project" value="InterPro"/>
</dbReference>
<evidence type="ECO:0000256" key="5">
    <source>
        <dbReference type="ARBA" id="ARBA00023015"/>
    </source>
</evidence>
<dbReference type="InterPro" id="IPR007046">
    <property type="entry name" value="RNA_pol_sigma_54_core-bd"/>
</dbReference>
<keyword evidence="12" id="KW-1185">Reference proteome</keyword>
<accession>A0A0L6JQS7</accession>
<keyword evidence="6" id="KW-0731">Sigma factor</keyword>
<dbReference type="PRINTS" id="PR00045">
    <property type="entry name" value="SIGMA54FCT"/>
</dbReference>
<dbReference type="InterPro" id="IPR038709">
    <property type="entry name" value="RpoN_core-bd_sf"/>
</dbReference>
<comment type="similarity">
    <text evidence="1">Belongs to the sigma-54 factor family.</text>
</comment>
<dbReference type="Gene3D" id="1.10.10.1330">
    <property type="entry name" value="RNA polymerase sigma-54 factor, core-binding domain"/>
    <property type="match status" value="1"/>
</dbReference>
<dbReference type="NCBIfam" id="TIGR02395">
    <property type="entry name" value="rpoN_sigma"/>
    <property type="match status" value="1"/>
</dbReference>
<keyword evidence="3" id="KW-0808">Transferase</keyword>
<evidence type="ECO:0000313" key="11">
    <source>
        <dbReference type="EMBL" id="KNY28055.1"/>
    </source>
</evidence>
<feature type="domain" description="RNA polymerase sigma factor 54 core-binding" evidence="10">
    <location>
        <begin position="85"/>
        <end position="272"/>
    </location>
</feature>
<dbReference type="AlphaFoldDB" id="A0A0L6JQS7"/>
<dbReference type="PIRSF" id="PIRSF000774">
    <property type="entry name" value="RpoN"/>
    <property type="match status" value="1"/>
</dbReference>
<organism evidence="11 12">
    <name type="scientific">Pseudobacteroides cellulosolvens ATCC 35603 = DSM 2933</name>
    <dbReference type="NCBI Taxonomy" id="398512"/>
    <lineage>
        <taxon>Bacteria</taxon>
        <taxon>Bacillati</taxon>
        <taxon>Bacillota</taxon>
        <taxon>Clostridia</taxon>
        <taxon>Eubacteriales</taxon>
        <taxon>Oscillospiraceae</taxon>
        <taxon>Pseudobacteroides</taxon>
    </lineage>
</organism>
<feature type="domain" description="RNA polymerase sigma factor 54 DNA-binding" evidence="9">
    <location>
        <begin position="287"/>
        <end position="444"/>
    </location>
</feature>
<dbReference type="Pfam" id="PF00309">
    <property type="entry name" value="Sigma54_AID"/>
    <property type="match status" value="1"/>
</dbReference>
<dbReference type="GO" id="GO:0001216">
    <property type="term" value="F:DNA-binding transcription activator activity"/>
    <property type="evidence" value="ECO:0007669"/>
    <property type="project" value="InterPro"/>
</dbReference>
<dbReference type="RefSeq" id="WP_036939115.1">
    <property type="nucleotide sequence ID" value="NZ_JQKC01000008.1"/>
</dbReference>
<dbReference type="PROSITE" id="PS00717">
    <property type="entry name" value="SIGMA54_1"/>
    <property type="match status" value="1"/>
</dbReference>
<dbReference type="PANTHER" id="PTHR32248:SF4">
    <property type="entry name" value="RNA POLYMERASE SIGMA-54 FACTOR"/>
    <property type="match status" value="1"/>
</dbReference>
<evidence type="ECO:0000256" key="7">
    <source>
        <dbReference type="ARBA" id="ARBA00023125"/>
    </source>
</evidence>
<evidence type="ECO:0000256" key="2">
    <source>
        <dbReference type="ARBA" id="ARBA00022478"/>
    </source>
</evidence>
<dbReference type="GO" id="GO:0000428">
    <property type="term" value="C:DNA-directed RNA polymerase complex"/>
    <property type="evidence" value="ECO:0007669"/>
    <property type="project" value="UniProtKB-KW"/>
</dbReference>
<dbReference type="GO" id="GO:0003677">
    <property type="term" value="F:DNA binding"/>
    <property type="evidence" value="ECO:0007669"/>
    <property type="project" value="UniProtKB-KW"/>
</dbReference>
<dbReference type="PANTHER" id="PTHR32248">
    <property type="entry name" value="RNA POLYMERASE SIGMA-54 FACTOR"/>
    <property type="match status" value="1"/>
</dbReference>
<dbReference type="PATRIC" id="fig|398512.5.peg.3484"/>
<sequence>MNTRLGTQISQNQQLTITPKIIYELKVLQMSNIELMQYITIQLDENPLLDMEDYESTDFELQRDETAEDNMYEKGYVDLERKFFSDYVSNHLTLRDHLQTQIRELCIDAQIRKIAFYLIETINDYGYLSVNINEVSCILGVALNKVKKALSVIQKLDPAGIGARNLKECILLQLNRRRELDENIKTVVINYLELLAEKKYKSISEKLDLPYEQVVEIYKKIKNIDPKPGLKFSGNYNTMYIQPDLITKFVNDKFIVLFINDGAMSLKINEHYRSLIKNEQSSIETKKYIKSNISKAIDVIKAIELRKRTILNVANCIIEYQNDFLKNGHKFLRPLSLKMVADKVGLHESTISRTVNGKYIETPRGIYELKYFFSTEIDTVNDSGIAANAVKKAIRNIVQNEDIRNPLSDEQIRRKIGVEGINVARRTIAKYREEMSILPAKLRRLY</sequence>
<dbReference type="Pfam" id="PF04963">
    <property type="entry name" value="Sigma54_CBD"/>
    <property type="match status" value="1"/>
</dbReference>
<keyword evidence="8" id="KW-0804">Transcription</keyword>
<dbReference type="Proteomes" id="UP000036923">
    <property type="component" value="Unassembled WGS sequence"/>
</dbReference>
<dbReference type="PROSITE" id="PS00718">
    <property type="entry name" value="SIGMA54_2"/>
    <property type="match status" value="1"/>
</dbReference>
<comment type="caution">
    <text evidence="11">The sequence shown here is derived from an EMBL/GenBank/DDBJ whole genome shotgun (WGS) entry which is preliminary data.</text>
</comment>
<dbReference type="eggNOG" id="COG1508">
    <property type="taxonomic scope" value="Bacteria"/>
</dbReference>
<evidence type="ECO:0000256" key="6">
    <source>
        <dbReference type="ARBA" id="ARBA00023082"/>
    </source>
</evidence>
<evidence type="ECO:0000256" key="8">
    <source>
        <dbReference type="ARBA" id="ARBA00023163"/>
    </source>
</evidence>
<keyword evidence="7" id="KW-0238">DNA-binding</keyword>
<keyword evidence="5" id="KW-0805">Transcription regulation</keyword>
<reference evidence="12" key="1">
    <citation type="submission" date="2015-07" db="EMBL/GenBank/DDBJ databases">
        <title>Near-Complete Genome Sequence of the Cellulolytic Bacterium Bacteroides (Pseudobacteroides) cellulosolvens ATCC 35603.</title>
        <authorList>
            <person name="Dassa B."/>
            <person name="Utturkar S.M."/>
            <person name="Klingeman D.M."/>
            <person name="Hurt R.A."/>
            <person name="Keller M."/>
            <person name="Xu J."/>
            <person name="Reddy Y.H.K."/>
            <person name="Borovok I."/>
            <person name="Grinberg I.R."/>
            <person name="Lamed R."/>
            <person name="Zhivin O."/>
            <person name="Bayer E.A."/>
            <person name="Brown S.D."/>
        </authorList>
    </citation>
    <scope>NUCLEOTIDE SEQUENCE [LARGE SCALE GENOMIC DNA]</scope>
    <source>
        <strain evidence="12">DSM 2933</strain>
    </source>
</reference>
<dbReference type="OrthoDB" id="9814402at2"/>
<dbReference type="GO" id="GO:0016987">
    <property type="term" value="F:sigma factor activity"/>
    <property type="evidence" value="ECO:0007669"/>
    <property type="project" value="UniProtKB-KW"/>
</dbReference>
<keyword evidence="4" id="KW-0548">Nucleotidyltransferase</keyword>
<proteinExistence type="inferred from homology"/>
<dbReference type="InterPro" id="IPR007634">
    <property type="entry name" value="RNA_pol_sigma_54_DNA-bd"/>
</dbReference>
<keyword evidence="2" id="KW-0240">DNA-directed RNA polymerase</keyword>
<evidence type="ECO:0000259" key="9">
    <source>
        <dbReference type="Pfam" id="PF04552"/>
    </source>
</evidence>
<evidence type="ECO:0000256" key="4">
    <source>
        <dbReference type="ARBA" id="ARBA00022695"/>
    </source>
</evidence>
<evidence type="ECO:0000259" key="10">
    <source>
        <dbReference type="Pfam" id="PF04963"/>
    </source>
</evidence>
<dbReference type="STRING" id="398512.Bccel_3326"/>
<dbReference type="Gene3D" id="1.10.10.60">
    <property type="entry name" value="Homeodomain-like"/>
    <property type="match status" value="1"/>
</dbReference>
<evidence type="ECO:0000256" key="3">
    <source>
        <dbReference type="ARBA" id="ARBA00022679"/>
    </source>
</evidence>
<dbReference type="PROSITE" id="PS50044">
    <property type="entry name" value="SIGMA54_3"/>
    <property type="match status" value="1"/>
</dbReference>
<name>A0A0L6JQS7_9FIRM</name>
<dbReference type="GO" id="GO:0016779">
    <property type="term" value="F:nucleotidyltransferase activity"/>
    <property type="evidence" value="ECO:0007669"/>
    <property type="project" value="UniProtKB-KW"/>
</dbReference>
<dbReference type="InterPro" id="IPR000394">
    <property type="entry name" value="RNA_pol_sigma_54"/>
</dbReference>